<evidence type="ECO:0000313" key="1">
    <source>
        <dbReference type="EMBL" id="GAA3791259.1"/>
    </source>
</evidence>
<keyword evidence="2" id="KW-1185">Reference proteome</keyword>
<name>A0ABP7HF13_9PSEU</name>
<dbReference type="Proteomes" id="UP001501624">
    <property type="component" value="Unassembled WGS sequence"/>
</dbReference>
<evidence type="ECO:0000313" key="2">
    <source>
        <dbReference type="Proteomes" id="UP001501624"/>
    </source>
</evidence>
<accession>A0ABP7HF13</accession>
<gene>
    <name evidence="1" type="ORF">GCM10022380_04740</name>
</gene>
<sequence>MSHWLFEPGNVGHSATSSALDDELLEPTPLYEAVVDAVTTPAMAEAHPPLVAPEPPSFPDAGAVECLICRRVGPVEAAVRHGDGWVGPCCSADYFPNGNQETSERSPQ</sequence>
<protein>
    <submittedName>
        <fullName evidence="1">Uncharacterized protein</fullName>
    </submittedName>
</protein>
<comment type="caution">
    <text evidence="1">The sequence shown here is derived from an EMBL/GenBank/DDBJ whole genome shotgun (WGS) entry which is preliminary data.</text>
</comment>
<proteinExistence type="predicted"/>
<reference evidence="2" key="1">
    <citation type="journal article" date="2019" name="Int. J. Syst. Evol. Microbiol.">
        <title>The Global Catalogue of Microorganisms (GCM) 10K type strain sequencing project: providing services to taxonomists for standard genome sequencing and annotation.</title>
        <authorList>
            <consortium name="The Broad Institute Genomics Platform"/>
            <consortium name="The Broad Institute Genome Sequencing Center for Infectious Disease"/>
            <person name="Wu L."/>
            <person name="Ma J."/>
        </authorList>
    </citation>
    <scope>NUCLEOTIDE SEQUENCE [LARGE SCALE GENOMIC DNA]</scope>
    <source>
        <strain evidence="2">JCM 17017</strain>
    </source>
</reference>
<dbReference type="EMBL" id="BAABCM010000001">
    <property type="protein sequence ID" value="GAA3791259.1"/>
    <property type="molecule type" value="Genomic_DNA"/>
</dbReference>
<dbReference type="RefSeq" id="WP_237336696.1">
    <property type="nucleotide sequence ID" value="NZ_BAABCM010000001.1"/>
</dbReference>
<organism evidence="1 2">
    <name type="scientific">Amycolatopsis tucumanensis</name>
    <dbReference type="NCBI Taxonomy" id="401106"/>
    <lineage>
        <taxon>Bacteria</taxon>
        <taxon>Bacillati</taxon>
        <taxon>Actinomycetota</taxon>
        <taxon>Actinomycetes</taxon>
        <taxon>Pseudonocardiales</taxon>
        <taxon>Pseudonocardiaceae</taxon>
        <taxon>Amycolatopsis</taxon>
    </lineage>
</organism>